<feature type="region of interest" description="Disordered" evidence="1">
    <location>
        <begin position="239"/>
        <end position="279"/>
    </location>
</feature>
<proteinExistence type="predicted"/>
<dbReference type="PANTHER" id="PTHR31110:SF2">
    <property type="entry name" value="PESTICIDAL CRYSTAL CRY8BA PROTEIN"/>
    <property type="match status" value="1"/>
</dbReference>
<gene>
    <name evidence="2" type="ORF">LUZ61_003903</name>
</gene>
<evidence type="ECO:0000313" key="2">
    <source>
        <dbReference type="EMBL" id="KAJ3700198.1"/>
    </source>
</evidence>
<dbReference type="EMBL" id="JAMRDG010000001">
    <property type="protein sequence ID" value="KAJ3700198.1"/>
    <property type="molecule type" value="Genomic_DNA"/>
</dbReference>
<feature type="compositionally biased region" description="Low complexity" evidence="1">
    <location>
        <begin position="156"/>
        <end position="165"/>
    </location>
</feature>
<feature type="compositionally biased region" description="Polar residues" evidence="1">
    <location>
        <begin position="270"/>
        <end position="279"/>
    </location>
</feature>
<evidence type="ECO:0000313" key="3">
    <source>
        <dbReference type="Proteomes" id="UP001210211"/>
    </source>
</evidence>
<protein>
    <submittedName>
        <fullName evidence="2">Uncharacterized protein</fullName>
    </submittedName>
</protein>
<accession>A0AAD6ET16</accession>
<reference evidence="2 3" key="1">
    <citation type="journal article" date="2022" name="Cell">
        <title>Repeat-based holocentromeres influence genome architecture and karyotype evolution.</title>
        <authorList>
            <person name="Hofstatter P.G."/>
            <person name="Thangavel G."/>
            <person name="Lux T."/>
            <person name="Neumann P."/>
            <person name="Vondrak T."/>
            <person name="Novak P."/>
            <person name="Zhang M."/>
            <person name="Costa L."/>
            <person name="Castellani M."/>
            <person name="Scott A."/>
            <person name="Toegelov H."/>
            <person name="Fuchs J."/>
            <person name="Mata-Sucre Y."/>
            <person name="Dias Y."/>
            <person name="Vanzela A.L.L."/>
            <person name="Huettel B."/>
            <person name="Almeida C.C.S."/>
            <person name="Simkova H."/>
            <person name="Souza G."/>
            <person name="Pedrosa-Harand A."/>
            <person name="Macas J."/>
            <person name="Mayer K.F.X."/>
            <person name="Houben A."/>
            <person name="Marques A."/>
        </authorList>
    </citation>
    <scope>NUCLEOTIDE SEQUENCE [LARGE SCALE GENOMIC DNA]</scope>
    <source>
        <strain evidence="2">RhyTen1mFocal</strain>
    </source>
</reference>
<feature type="compositionally biased region" description="Basic and acidic residues" evidence="1">
    <location>
        <begin position="255"/>
        <end position="264"/>
    </location>
</feature>
<feature type="region of interest" description="Disordered" evidence="1">
    <location>
        <begin position="119"/>
        <end position="167"/>
    </location>
</feature>
<keyword evidence="3" id="KW-1185">Reference proteome</keyword>
<dbReference type="AlphaFoldDB" id="A0AAD6ET16"/>
<feature type="region of interest" description="Disordered" evidence="1">
    <location>
        <begin position="16"/>
        <end position="104"/>
    </location>
</feature>
<dbReference type="PANTHER" id="PTHR31110">
    <property type="entry name" value="PESTICIDAL CRYSTAL CRY8BA PROTEIN"/>
    <property type="match status" value="1"/>
</dbReference>
<sequence length="1216" mass="136522">MFTEGLDPHALKWIRENQASSATHQRMDPLRRTGTGTMLGVPPLEKFRSGHLPRTSIPVSHTLHRDSASASGSDMDESSDSEPDIYPSRYSVDSSPREDIVKRQIPRSASRYAYYSSDGYTELSSSRDTRFSQKPRPIKPDRVDGYVQEQEEESDSGGSSEFSSQLVRENGRAGVNIRSRPYASSYAPSIASSAVEFGAKVERPVKLQAEMGTSDAPSAPPIHDYTEDTDSDIRHETDQMSRLGNPNAGLGPRETPSHVTKEPDVPNLKARTSSGAGVSKFSGTVQARSPTYHASAQGPWYSIFAYEACVRLCLNSWAKGCTEEAPIFLENECTLLRNAFGLKNILLQPEEELLARNSSELVNEGSVSKPKKAIGRLKIQVRRVRMSTDMPTGCASLSSIATPRLESIKYRLYNVQSTFSSGWESLRRVQVLPQVPTSSSFTKHSIAYMNAGAKYIKEVSSLLKMGATTLRSSSTIDSVQETYTCQLRLKSMPDDELVPMQPGSRETHVFFPDSLGDDLIMDVYDSKGACCGKVVAQVASIVEDSTDKVRWWPMYYGPQRELVGRVQLYMNYATTPDDNNPLKCGSSIAETVAYDITLEVAMKSLKFEQRNLVLHGSWKWLLTEFASYYGVSDEYARLRYLTYVMDVATPTADCLTLVHDLLLPVLMKSRSNKNLSHQENRILAEIEEQAEQILAMVFENYKSLDESVLSGMEEVFRPPSGVPAPALGPAVKLYTLLHDILSQEAQIKLCCYFQTAARKRMRRHLLETDEFTTGHADVSVMDVVAFTTAYKKVISLCNNTKDEIFKDIEIHNQHILPSFVDLPHLAANIYCAELGNRLRAFLVACPPTGPSPPVADLVIATADFQRDLSSWNIRSEKTVDAKELFHIYIVLWIEDKKRALVEACRLDEVKWSGVRTKNMTTPFVDNMFDCLTDMLTEYEVIISRWPEYSVVLENAIADVEKAIINSLEKQYADVLAPLKESLAPKKFGLKYVQKLAKRKPSVPYLIPEELGVLLNSMKRLLDLLLPRVEGHLRSWESCLQGGVGSTAAGERLSEVAVILRSKFRNYTNAIVEKLVENTHLQSTTKLKKIMKDSKEMGMESDIKSRMQPLKEQLKEMINQLNKVFETQLFISVCRGIWERMGQDILSFLEHRKENRAWFKAAKVTVNGIDDTFASKMQELLGNSLKESDLQPPRKIMEVRSILCQDNPVQKSSSAYY</sequence>
<comment type="caution">
    <text evidence="2">The sequence shown here is derived from an EMBL/GenBank/DDBJ whole genome shotgun (WGS) entry which is preliminary data.</text>
</comment>
<evidence type="ECO:0000256" key="1">
    <source>
        <dbReference type="SAM" id="MobiDB-lite"/>
    </source>
</evidence>
<dbReference type="Proteomes" id="UP001210211">
    <property type="component" value="Unassembled WGS sequence"/>
</dbReference>
<feature type="compositionally biased region" description="Acidic residues" evidence="1">
    <location>
        <begin position="74"/>
        <end position="83"/>
    </location>
</feature>
<organism evidence="2 3">
    <name type="scientific">Rhynchospora tenuis</name>
    <dbReference type="NCBI Taxonomy" id="198213"/>
    <lineage>
        <taxon>Eukaryota</taxon>
        <taxon>Viridiplantae</taxon>
        <taxon>Streptophyta</taxon>
        <taxon>Embryophyta</taxon>
        <taxon>Tracheophyta</taxon>
        <taxon>Spermatophyta</taxon>
        <taxon>Magnoliopsida</taxon>
        <taxon>Liliopsida</taxon>
        <taxon>Poales</taxon>
        <taxon>Cyperaceae</taxon>
        <taxon>Cyperoideae</taxon>
        <taxon>Rhynchosporeae</taxon>
        <taxon>Rhynchospora</taxon>
    </lineage>
</organism>
<name>A0AAD6ET16_9POAL</name>